<organism evidence="1 2">
    <name type="scientific">Arctium lappa</name>
    <name type="common">Greater burdock</name>
    <name type="synonym">Lappa major</name>
    <dbReference type="NCBI Taxonomy" id="4217"/>
    <lineage>
        <taxon>Eukaryota</taxon>
        <taxon>Viridiplantae</taxon>
        <taxon>Streptophyta</taxon>
        <taxon>Embryophyta</taxon>
        <taxon>Tracheophyta</taxon>
        <taxon>Spermatophyta</taxon>
        <taxon>Magnoliopsida</taxon>
        <taxon>eudicotyledons</taxon>
        <taxon>Gunneridae</taxon>
        <taxon>Pentapetalae</taxon>
        <taxon>asterids</taxon>
        <taxon>campanulids</taxon>
        <taxon>Asterales</taxon>
        <taxon>Asteraceae</taxon>
        <taxon>Carduoideae</taxon>
        <taxon>Cardueae</taxon>
        <taxon>Arctiinae</taxon>
        <taxon>Arctium</taxon>
    </lineage>
</organism>
<evidence type="ECO:0000313" key="1">
    <source>
        <dbReference type="EMBL" id="KAI3692452.1"/>
    </source>
</evidence>
<proteinExistence type="predicted"/>
<comment type="caution">
    <text evidence="1">The sequence shown here is derived from an EMBL/GenBank/DDBJ whole genome shotgun (WGS) entry which is preliminary data.</text>
</comment>
<protein>
    <submittedName>
        <fullName evidence="1">Uncharacterized protein</fullName>
    </submittedName>
</protein>
<accession>A0ACB8Z386</accession>
<keyword evidence="2" id="KW-1185">Reference proteome</keyword>
<sequence length="233" mass="27073">MHASFPSLFLGDTTTLISLMDQNFPELRLNISDCTQMNWTQSILWYYNFPTGSPDETLLSRIPRVVSHVKRKSDYLKYPISKLGLRGIFNMLIELERPSLTFNPYGGRMSEISEFDKPFPHRAGNIALIQYETAWTENGVEAANHYVNMARVLHEFMTPFVSKSPREAFLNYRDLDIGVTDNGNNSFLQGTVYGFKYFKETNFRRLVRVKSMVDPDNFFRNEQSIPTLPSWRN</sequence>
<gene>
    <name evidence="1" type="ORF">L6452_32268</name>
</gene>
<name>A0ACB8Z386_ARCLA</name>
<evidence type="ECO:0000313" key="2">
    <source>
        <dbReference type="Proteomes" id="UP001055879"/>
    </source>
</evidence>
<dbReference type="Proteomes" id="UP001055879">
    <property type="component" value="Linkage Group LG11"/>
</dbReference>
<dbReference type="EMBL" id="CM042057">
    <property type="protein sequence ID" value="KAI3692452.1"/>
    <property type="molecule type" value="Genomic_DNA"/>
</dbReference>
<reference evidence="1 2" key="2">
    <citation type="journal article" date="2022" name="Mol. Ecol. Resour.">
        <title>The genomes of chicory, endive, great burdock and yacon provide insights into Asteraceae paleo-polyploidization history and plant inulin production.</title>
        <authorList>
            <person name="Fan W."/>
            <person name="Wang S."/>
            <person name="Wang H."/>
            <person name="Wang A."/>
            <person name="Jiang F."/>
            <person name="Liu H."/>
            <person name="Zhao H."/>
            <person name="Xu D."/>
            <person name="Zhang Y."/>
        </authorList>
    </citation>
    <scope>NUCLEOTIDE SEQUENCE [LARGE SCALE GENOMIC DNA]</scope>
    <source>
        <strain evidence="2">cv. Niubang</strain>
    </source>
</reference>
<reference evidence="2" key="1">
    <citation type="journal article" date="2022" name="Mol. Ecol. Resour.">
        <title>The genomes of chicory, endive, great burdock and yacon provide insights into Asteraceae palaeo-polyploidization history and plant inulin production.</title>
        <authorList>
            <person name="Fan W."/>
            <person name="Wang S."/>
            <person name="Wang H."/>
            <person name="Wang A."/>
            <person name="Jiang F."/>
            <person name="Liu H."/>
            <person name="Zhao H."/>
            <person name="Xu D."/>
            <person name="Zhang Y."/>
        </authorList>
    </citation>
    <scope>NUCLEOTIDE SEQUENCE [LARGE SCALE GENOMIC DNA]</scope>
    <source>
        <strain evidence="2">cv. Niubang</strain>
    </source>
</reference>